<dbReference type="Pfam" id="PF22105">
    <property type="entry name" value="DUF6943"/>
    <property type="match status" value="1"/>
</dbReference>
<gene>
    <name evidence="1" type="ORF">C7460_1213</name>
</gene>
<reference evidence="1 2" key="1">
    <citation type="submission" date="2018-07" db="EMBL/GenBank/DDBJ databases">
        <title>Genomic Encyclopedia of Type Strains, Phase IV (KMG-IV): sequencing the most valuable type-strain genomes for metagenomic binning, comparative biology and taxonomic classification.</title>
        <authorList>
            <person name="Goeker M."/>
        </authorList>
    </citation>
    <scope>NUCLEOTIDE SEQUENCE [LARGE SCALE GENOMIC DNA]</scope>
    <source>
        <strain evidence="1 2">DSM 4134</strain>
    </source>
</reference>
<comment type="caution">
    <text evidence="1">The sequence shown here is derived from an EMBL/GenBank/DDBJ whole genome shotgun (WGS) entry which is preliminary data.</text>
</comment>
<protein>
    <submittedName>
        <fullName evidence="1">Uncharacterized protein</fullName>
    </submittedName>
</protein>
<evidence type="ECO:0000313" key="2">
    <source>
        <dbReference type="Proteomes" id="UP000256779"/>
    </source>
</evidence>
<name>A0A3D9L0C9_MARFU</name>
<dbReference type="AlphaFoldDB" id="A0A3D9L0C9"/>
<keyword evidence="2" id="KW-1185">Reference proteome</keyword>
<dbReference type="Proteomes" id="UP000256779">
    <property type="component" value="Unassembled WGS sequence"/>
</dbReference>
<evidence type="ECO:0000313" key="1">
    <source>
        <dbReference type="EMBL" id="RED94316.1"/>
    </source>
</evidence>
<dbReference type="RefSeq" id="WP_394340434.1">
    <property type="nucleotide sequence ID" value="NZ_QREG01000021.1"/>
</dbReference>
<organism evidence="1 2">
    <name type="scientific">Marinoscillum furvescens DSM 4134</name>
    <dbReference type="NCBI Taxonomy" id="1122208"/>
    <lineage>
        <taxon>Bacteria</taxon>
        <taxon>Pseudomonadati</taxon>
        <taxon>Bacteroidota</taxon>
        <taxon>Cytophagia</taxon>
        <taxon>Cytophagales</taxon>
        <taxon>Reichenbachiellaceae</taxon>
        <taxon>Marinoscillum</taxon>
    </lineage>
</organism>
<dbReference type="EMBL" id="QREG01000021">
    <property type="protein sequence ID" value="RED94316.1"/>
    <property type="molecule type" value="Genomic_DNA"/>
</dbReference>
<proteinExistence type="predicted"/>
<accession>A0A3D9L0C9</accession>
<dbReference type="InterPro" id="IPR054223">
    <property type="entry name" value="DUF6943"/>
</dbReference>
<sequence>MLWVNQTIKIKRAAKLGGFAHDHRTTGLSRSSPTGFDKNLHPSGSIFPKNLVNRATPTFSRAFSFLFFPFFFSLLKMSVRSAASIILMACYMKSFRLKTHRLGTTYNKPHFFILNKGLNSGKPLCTPCPNCFVCLLENEADREFLYWLCFGLWRSKSFHFYLKGSVIPFITIDEIRKVIRESEVKASTKEKAFEKSIQALKLLDVNEQKIKLTLKMIDTVRQSIFHNLMKETGAG</sequence>